<comment type="catalytic activity">
    <reaction evidence="8">
        <text>L-cysteinyl-[protein] + hexadecanoyl-CoA = S-hexadecanoyl-L-cysteinyl-[protein] + CoA</text>
        <dbReference type="Rhea" id="RHEA:36683"/>
        <dbReference type="Rhea" id="RHEA-COMP:10131"/>
        <dbReference type="Rhea" id="RHEA-COMP:11032"/>
        <dbReference type="ChEBI" id="CHEBI:29950"/>
        <dbReference type="ChEBI" id="CHEBI:57287"/>
        <dbReference type="ChEBI" id="CHEBI:57379"/>
        <dbReference type="ChEBI" id="CHEBI:74151"/>
        <dbReference type="EC" id="2.3.1.225"/>
    </reaction>
</comment>
<dbReference type="EC" id="2.3.1.225" evidence="8"/>
<evidence type="ECO:0000313" key="12">
    <source>
        <dbReference type="Proteomes" id="UP001552299"/>
    </source>
</evidence>
<comment type="domain">
    <text evidence="8">The DHHC domain is required for palmitoyltransferase activity.</text>
</comment>
<feature type="transmembrane region" description="Helical" evidence="8">
    <location>
        <begin position="19"/>
        <end position="45"/>
    </location>
</feature>
<dbReference type="PROSITE" id="PS50216">
    <property type="entry name" value="DHHC"/>
    <property type="match status" value="1"/>
</dbReference>
<feature type="transmembrane region" description="Helical" evidence="8">
    <location>
        <begin position="474"/>
        <end position="495"/>
    </location>
</feature>
<dbReference type="InterPro" id="IPR001594">
    <property type="entry name" value="Palmitoyltrfase_DHHC"/>
</dbReference>
<evidence type="ECO:0000256" key="7">
    <source>
        <dbReference type="ARBA" id="ARBA00023315"/>
    </source>
</evidence>
<accession>A0ABD0UL24</accession>
<dbReference type="InterPro" id="IPR039859">
    <property type="entry name" value="PFA4/ZDH16/20/ERF2-like"/>
</dbReference>
<dbReference type="Proteomes" id="UP001552299">
    <property type="component" value="Unassembled WGS sequence"/>
</dbReference>
<keyword evidence="6 8" id="KW-0472">Membrane</keyword>
<evidence type="ECO:0000256" key="8">
    <source>
        <dbReference type="RuleBase" id="RU079119"/>
    </source>
</evidence>
<keyword evidence="7 8" id="KW-0012">Acyltransferase</keyword>
<dbReference type="GO" id="GO:0019706">
    <property type="term" value="F:protein-cysteine S-palmitoyltransferase activity"/>
    <property type="evidence" value="ECO:0007669"/>
    <property type="project" value="UniProtKB-EC"/>
</dbReference>
<keyword evidence="5 8" id="KW-1133">Transmembrane helix</keyword>
<dbReference type="InterPro" id="IPR025558">
    <property type="entry name" value="DUF4283"/>
</dbReference>
<comment type="subcellular location">
    <subcellularLocation>
        <location evidence="1">Membrane</location>
        <topology evidence="1">Multi-pass membrane protein</topology>
    </subcellularLocation>
</comment>
<gene>
    <name evidence="11" type="ORF">M5K25_016649</name>
</gene>
<feature type="domain" description="Palmitoyltransferase DHHC" evidence="9">
    <location>
        <begin position="133"/>
        <end position="258"/>
    </location>
</feature>
<evidence type="ECO:0000313" key="11">
    <source>
        <dbReference type="EMBL" id="KAL0913205.1"/>
    </source>
</evidence>
<dbReference type="Pfam" id="PF14111">
    <property type="entry name" value="DUF4283"/>
    <property type="match status" value="1"/>
</dbReference>
<dbReference type="GO" id="GO:0016020">
    <property type="term" value="C:membrane"/>
    <property type="evidence" value="ECO:0007669"/>
    <property type="project" value="UniProtKB-SubCell"/>
</dbReference>
<dbReference type="InterPro" id="IPR032238">
    <property type="entry name" value="ATP-synth_Z"/>
</dbReference>
<feature type="transmembrane region" description="Helical" evidence="8">
    <location>
        <begin position="51"/>
        <end position="74"/>
    </location>
</feature>
<comment type="caution">
    <text evidence="11">The sequence shown here is derived from an EMBL/GenBank/DDBJ whole genome shotgun (WGS) entry which is preliminary data.</text>
</comment>
<dbReference type="Pfam" id="PF01529">
    <property type="entry name" value="DHHC"/>
    <property type="match status" value="1"/>
</dbReference>
<comment type="similarity">
    <text evidence="2 8">Belongs to the DHHC palmitoyltransferase family.</text>
</comment>
<sequence>MGDCCSDAQPFRLCSGLRFLGYIMILLVFAIVAVSYYAVIVVAWGPQLLHGGLLSILAFVIVLLFHFLLVLLLWSYFMVVFHDPGAVPVGWQPASKGTYSALENSVILADHIAIDIRESEFSSTEGSGRRPSIRYCSHCQNNKPPRSHHCSVCQRCVLKMDHHCVWVVNCVGARNYKFFLLFLFYTFLETVLDSLALLPHFIKFFGDARNHSGSPGNLAVTFLSFVLNVAFALSLLCFVVMHTSLVLSNTTTIEVYEKKKAVEWKYDLGKRKNFEQVFGSNKLFWFFPLFSKNDLHDVPALHGLDFPTRSDIEVKALVGKLLGKWISYAYAWLHGELLRRWSHVGEFQLITIALNCFICIFQSLDARDIILRDGPWIVVGNIIGLDRWSRTLSLEDMKGFALPIWVRFSQLPLISWDPFNIARMVAMIGEPLWMDEQSSSWGQSSYARKEMKCAETSQAVGEVDNGERSGVERFAAMAAIAMSMAGAGLLGWWVWAFRPLHQQMWMVPASLIMFGTPIVVLFSSTFATI</sequence>
<evidence type="ECO:0000256" key="1">
    <source>
        <dbReference type="ARBA" id="ARBA00004141"/>
    </source>
</evidence>
<evidence type="ECO:0000256" key="6">
    <source>
        <dbReference type="ARBA" id="ARBA00023136"/>
    </source>
</evidence>
<evidence type="ECO:0000256" key="2">
    <source>
        <dbReference type="ARBA" id="ARBA00008574"/>
    </source>
</evidence>
<keyword evidence="3 8" id="KW-0808">Transferase</keyword>
<protein>
    <recommendedName>
        <fullName evidence="8">S-acyltransferase</fullName>
        <ecNumber evidence="8">2.3.1.225</ecNumber>
    </recommendedName>
    <alternativeName>
        <fullName evidence="8">Palmitoyltransferase</fullName>
    </alternativeName>
</protein>
<evidence type="ECO:0000259" key="10">
    <source>
        <dbReference type="Pfam" id="PF14111"/>
    </source>
</evidence>
<organism evidence="11 12">
    <name type="scientific">Dendrobium thyrsiflorum</name>
    <name type="common">Pinecone-like raceme dendrobium</name>
    <name type="synonym">Orchid</name>
    <dbReference type="NCBI Taxonomy" id="117978"/>
    <lineage>
        <taxon>Eukaryota</taxon>
        <taxon>Viridiplantae</taxon>
        <taxon>Streptophyta</taxon>
        <taxon>Embryophyta</taxon>
        <taxon>Tracheophyta</taxon>
        <taxon>Spermatophyta</taxon>
        <taxon>Magnoliopsida</taxon>
        <taxon>Liliopsida</taxon>
        <taxon>Asparagales</taxon>
        <taxon>Orchidaceae</taxon>
        <taxon>Epidendroideae</taxon>
        <taxon>Malaxideae</taxon>
        <taxon>Dendrobiinae</taxon>
        <taxon>Dendrobium</taxon>
    </lineage>
</organism>
<evidence type="ECO:0000256" key="5">
    <source>
        <dbReference type="ARBA" id="ARBA00022989"/>
    </source>
</evidence>
<keyword evidence="12" id="KW-1185">Reference proteome</keyword>
<feature type="transmembrane region" description="Helical" evidence="8">
    <location>
        <begin position="507"/>
        <end position="527"/>
    </location>
</feature>
<evidence type="ECO:0000259" key="9">
    <source>
        <dbReference type="Pfam" id="PF01529"/>
    </source>
</evidence>
<evidence type="ECO:0000256" key="4">
    <source>
        <dbReference type="ARBA" id="ARBA00022692"/>
    </source>
</evidence>
<dbReference type="EMBL" id="JANQDX010000013">
    <property type="protein sequence ID" value="KAL0913205.1"/>
    <property type="molecule type" value="Genomic_DNA"/>
</dbReference>
<name>A0ABD0UL24_DENTH</name>
<evidence type="ECO:0000256" key="3">
    <source>
        <dbReference type="ARBA" id="ARBA00022679"/>
    </source>
</evidence>
<dbReference type="PANTHER" id="PTHR12246">
    <property type="entry name" value="PALMITOYLTRANSFERASE ZDHHC16"/>
    <property type="match status" value="1"/>
</dbReference>
<feature type="transmembrane region" description="Helical" evidence="8">
    <location>
        <begin position="178"/>
        <end position="198"/>
    </location>
</feature>
<dbReference type="AlphaFoldDB" id="A0ABD0UL24"/>
<dbReference type="Pfam" id="PF16594">
    <property type="entry name" value="ATP-synt_Z"/>
    <property type="match status" value="1"/>
</dbReference>
<feature type="transmembrane region" description="Helical" evidence="8">
    <location>
        <begin position="218"/>
        <end position="241"/>
    </location>
</feature>
<reference evidence="11 12" key="1">
    <citation type="journal article" date="2024" name="Plant Biotechnol. J.">
        <title>Dendrobium thyrsiflorum genome and its molecular insights into genes involved in important horticultural traits.</title>
        <authorList>
            <person name="Chen B."/>
            <person name="Wang J.Y."/>
            <person name="Zheng P.J."/>
            <person name="Li K.L."/>
            <person name="Liang Y.M."/>
            <person name="Chen X.F."/>
            <person name="Zhang C."/>
            <person name="Zhao X."/>
            <person name="He X."/>
            <person name="Zhang G.Q."/>
            <person name="Liu Z.J."/>
            <person name="Xu Q."/>
        </authorList>
    </citation>
    <scope>NUCLEOTIDE SEQUENCE [LARGE SCALE GENOMIC DNA]</scope>
    <source>
        <strain evidence="11">GZMU011</strain>
    </source>
</reference>
<keyword evidence="4 8" id="KW-0812">Transmembrane</keyword>
<proteinExistence type="inferred from homology"/>
<feature type="domain" description="DUF4283" evidence="10">
    <location>
        <begin position="315"/>
        <end position="394"/>
    </location>
</feature>